<reference evidence="1" key="1">
    <citation type="journal article" date="2022" name="Front. Genet.">
        <title>Chromosome-Scale Assembly of the Dendrobium nobile Genome Provides Insights Into the Molecular Mechanism of the Biosynthesis of the Medicinal Active Ingredient of Dendrobium.</title>
        <authorList>
            <person name="Xu Q."/>
            <person name="Niu S.-C."/>
            <person name="Li K.-L."/>
            <person name="Zheng P.-J."/>
            <person name="Zhang X.-J."/>
            <person name="Jia Y."/>
            <person name="Liu Y."/>
            <person name="Niu Y.-X."/>
            <person name="Yu L.-H."/>
            <person name="Chen D.-F."/>
            <person name="Zhang G.-Q."/>
        </authorList>
    </citation>
    <scope>NUCLEOTIDE SEQUENCE</scope>
    <source>
        <tissue evidence="1">Leaf</tissue>
    </source>
</reference>
<dbReference type="AlphaFoldDB" id="A0A8T3C029"/>
<protein>
    <submittedName>
        <fullName evidence="1">Uncharacterized protein</fullName>
    </submittedName>
</protein>
<dbReference type="EMBL" id="JAGYWB010000005">
    <property type="protein sequence ID" value="KAI0522626.1"/>
    <property type="molecule type" value="Genomic_DNA"/>
</dbReference>
<keyword evidence="2" id="KW-1185">Reference proteome</keyword>
<dbReference type="Proteomes" id="UP000829196">
    <property type="component" value="Unassembled WGS sequence"/>
</dbReference>
<evidence type="ECO:0000313" key="1">
    <source>
        <dbReference type="EMBL" id="KAI0522626.1"/>
    </source>
</evidence>
<evidence type="ECO:0000313" key="2">
    <source>
        <dbReference type="Proteomes" id="UP000829196"/>
    </source>
</evidence>
<proteinExistence type="predicted"/>
<accession>A0A8T3C029</accession>
<gene>
    <name evidence="1" type="ORF">KFK09_005011</name>
</gene>
<name>A0A8T3C029_DENNO</name>
<organism evidence="1 2">
    <name type="scientific">Dendrobium nobile</name>
    <name type="common">Orchid</name>
    <dbReference type="NCBI Taxonomy" id="94219"/>
    <lineage>
        <taxon>Eukaryota</taxon>
        <taxon>Viridiplantae</taxon>
        <taxon>Streptophyta</taxon>
        <taxon>Embryophyta</taxon>
        <taxon>Tracheophyta</taxon>
        <taxon>Spermatophyta</taxon>
        <taxon>Magnoliopsida</taxon>
        <taxon>Liliopsida</taxon>
        <taxon>Asparagales</taxon>
        <taxon>Orchidaceae</taxon>
        <taxon>Epidendroideae</taxon>
        <taxon>Malaxideae</taxon>
        <taxon>Dendrobiinae</taxon>
        <taxon>Dendrobium</taxon>
    </lineage>
</organism>
<comment type="caution">
    <text evidence="1">The sequence shown here is derived from an EMBL/GenBank/DDBJ whole genome shotgun (WGS) entry which is preliminary data.</text>
</comment>
<sequence length="69" mass="7990">MLHLNNSLYKQFDRRNWLTSMQLDEYTIIEVTKPALRKGSTDALQIKSDNSSQSENKRITQEAIATFTV</sequence>